<keyword evidence="4" id="KW-0695">RNA-directed DNA polymerase</keyword>
<dbReference type="EMBL" id="GEGO01003335">
    <property type="protein sequence ID" value="JAR92069.1"/>
    <property type="molecule type" value="Transcribed_RNA"/>
</dbReference>
<feature type="domain" description="Reverse transcriptase" evidence="2">
    <location>
        <begin position="333"/>
        <end position="515"/>
    </location>
</feature>
<dbReference type="InterPro" id="IPR043502">
    <property type="entry name" value="DNA/RNA_pol_sf"/>
</dbReference>
<keyword evidence="4" id="KW-0808">Transferase</keyword>
<sequence length="665" mass="74809">MFTFKSLHLDYGRSTAQLAKRYVNVTRSISVFKTHLDFTKTCRDMRVIPQSLRLKRLVHTQEGHRIVAQAEHRLLNARIHECHTTIKKKELDLFFLRRKLEHQIPDVLPPLQLFAGNVAATAENKQRSSQQRKLSILSKSSTTNKGSDTTAFVMNLSSRRLSDCETDVLAKGHNFNMTSGRPPLPKMVAAVEDGISHLDTDVREGVRLKAIGILSRLSSRPHHNLPKEESKALRELQADTTIVILPADKGNSTVVLDREAYEHKVGDLLDSPAYEKLKKDPTRQVQDGLNKTLADVFRNHPDSKGLYFQLICRNGSAPGFYGLPKIHKINVPLRPIVDFTTSPLRALSNYLHRIISPLTGTTSTYVRNAGDFVERMSEVKVNSEHSMVSFDVVSLFTSVPVPLAVSTARAVLESDSELSTRTSLSVDELCRLLDFCLRSTYFCFKGDFYKQTSGTAMGASISVTTANLTMESIEQRALQSFTNRPEVFVRYVDDCFCILKTSEVDRFLAHLNSIEPDIQFTVEREKDSTLPFLDVLVKRQGEEMKFSVYRKPTHTGRYLNFKSNHPTSHKASVVATLMSRAAVICSSETDRKSEEQSVIADLRKNGYPTRFIQQVTKRTVHARQNPQPKGAAPHRPITRISVPYVPGTSETLSRLLAKQGIHVAH</sequence>
<accession>A0A147BMT3</accession>
<feature type="region of interest" description="Disordered" evidence="1">
    <location>
        <begin position="124"/>
        <end position="148"/>
    </location>
</feature>
<dbReference type="InterPro" id="IPR000477">
    <property type="entry name" value="RT_dom"/>
</dbReference>
<dbReference type="InterPro" id="IPR058912">
    <property type="entry name" value="HTH_animal"/>
</dbReference>
<dbReference type="PANTHER" id="PTHR21301:SF10">
    <property type="entry name" value="REVERSE TRANSCRIPTASE DOMAIN-CONTAINING PROTEIN"/>
    <property type="match status" value="1"/>
</dbReference>
<dbReference type="GO" id="GO:0003964">
    <property type="term" value="F:RNA-directed DNA polymerase activity"/>
    <property type="evidence" value="ECO:0007669"/>
    <property type="project" value="UniProtKB-KW"/>
</dbReference>
<evidence type="ECO:0000259" key="2">
    <source>
        <dbReference type="Pfam" id="PF00078"/>
    </source>
</evidence>
<dbReference type="Pfam" id="PF00078">
    <property type="entry name" value="RVT_1"/>
    <property type="match status" value="1"/>
</dbReference>
<evidence type="ECO:0000256" key="1">
    <source>
        <dbReference type="SAM" id="MobiDB-lite"/>
    </source>
</evidence>
<keyword evidence="4" id="KW-0548">Nucleotidyltransferase</keyword>
<dbReference type="AlphaFoldDB" id="A0A147BMT3"/>
<dbReference type="Pfam" id="PF26215">
    <property type="entry name" value="HTH_animal"/>
    <property type="match status" value="1"/>
</dbReference>
<reference evidence="4" key="1">
    <citation type="journal article" date="2018" name="PLoS Negl. Trop. Dis.">
        <title>Sialome diversity of ticks revealed by RNAseq of single tick salivary glands.</title>
        <authorList>
            <person name="Perner J."/>
            <person name="Kropackova S."/>
            <person name="Kopacek P."/>
            <person name="Ribeiro J.M."/>
        </authorList>
    </citation>
    <scope>NUCLEOTIDE SEQUENCE</scope>
    <source>
        <strain evidence="4">Siblings of single egg batch collected in Ceske Budejovice</strain>
        <tissue evidence="4">Salivary glands</tissue>
    </source>
</reference>
<protein>
    <submittedName>
        <fullName evidence="4">Putative reverse transcriptase</fullName>
    </submittedName>
</protein>
<feature type="compositionally biased region" description="Polar residues" evidence="1">
    <location>
        <begin position="127"/>
        <end position="148"/>
    </location>
</feature>
<feature type="domain" description="Helix-turn-helix" evidence="3">
    <location>
        <begin position="557"/>
        <end position="614"/>
    </location>
</feature>
<evidence type="ECO:0000313" key="4">
    <source>
        <dbReference type="EMBL" id="JAR92069.1"/>
    </source>
</evidence>
<dbReference type="SUPFAM" id="SSF56672">
    <property type="entry name" value="DNA/RNA polymerases"/>
    <property type="match status" value="1"/>
</dbReference>
<dbReference type="PANTHER" id="PTHR21301">
    <property type="entry name" value="REVERSE TRANSCRIPTASE"/>
    <property type="match status" value="1"/>
</dbReference>
<evidence type="ECO:0000259" key="3">
    <source>
        <dbReference type="Pfam" id="PF26215"/>
    </source>
</evidence>
<organism evidence="4">
    <name type="scientific">Ixodes ricinus</name>
    <name type="common">Common tick</name>
    <name type="synonym">Acarus ricinus</name>
    <dbReference type="NCBI Taxonomy" id="34613"/>
    <lineage>
        <taxon>Eukaryota</taxon>
        <taxon>Metazoa</taxon>
        <taxon>Ecdysozoa</taxon>
        <taxon>Arthropoda</taxon>
        <taxon>Chelicerata</taxon>
        <taxon>Arachnida</taxon>
        <taxon>Acari</taxon>
        <taxon>Parasitiformes</taxon>
        <taxon>Ixodida</taxon>
        <taxon>Ixodoidea</taxon>
        <taxon>Ixodidae</taxon>
        <taxon>Ixodinae</taxon>
        <taxon>Ixodes</taxon>
    </lineage>
</organism>
<dbReference type="CDD" id="cd00304">
    <property type="entry name" value="RT_like"/>
    <property type="match status" value="1"/>
</dbReference>
<name>A0A147BMT3_IXORI</name>
<proteinExistence type="predicted"/>